<dbReference type="InterPro" id="IPR009057">
    <property type="entry name" value="Homeodomain-like_sf"/>
</dbReference>
<organism evidence="6 7">
    <name type="scientific">Dyadobacter endophyticus</name>
    <dbReference type="NCBI Taxonomy" id="1749036"/>
    <lineage>
        <taxon>Bacteria</taxon>
        <taxon>Pseudomonadati</taxon>
        <taxon>Bacteroidota</taxon>
        <taxon>Cytophagia</taxon>
        <taxon>Cytophagales</taxon>
        <taxon>Spirosomataceae</taxon>
        <taxon>Dyadobacter</taxon>
    </lineage>
</organism>
<dbReference type="SMART" id="SM00342">
    <property type="entry name" value="HTH_ARAC"/>
    <property type="match status" value="1"/>
</dbReference>
<dbReference type="EMBL" id="BMIA01000004">
    <property type="protein sequence ID" value="GGH48728.1"/>
    <property type="molecule type" value="Genomic_DNA"/>
</dbReference>
<name>A0ABQ1Z3C2_9BACT</name>
<accession>A0ABQ1Z3C2</accession>
<keyword evidence="4" id="KW-0472">Membrane</keyword>
<feature type="transmembrane region" description="Helical" evidence="4">
    <location>
        <begin position="170"/>
        <end position="191"/>
    </location>
</feature>
<dbReference type="SUPFAM" id="SSF46689">
    <property type="entry name" value="Homeodomain-like"/>
    <property type="match status" value="1"/>
</dbReference>
<reference evidence="7" key="1">
    <citation type="journal article" date="2019" name="Int. J. Syst. Evol. Microbiol.">
        <title>The Global Catalogue of Microorganisms (GCM) 10K type strain sequencing project: providing services to taxonomists for standard genome sequencing and annotation.</title>
        <authorList>
            <consortium name="The Broad Institute Genomics Platform"/>
            <consortium name="The Broad Institute Genome Sequencing Center for Infectious Disease"/>
            <person name="Wu L."/>
            <person name="Ma J."/>
        </authorList>
    </citation>
    <scope>NUCLEOTIDE SEQUENCE [LARGE SCALE GENOMIC DNA]</scope>
    <source>
        <strain evidence="7">CGMCC 1.15288</strain>
    </source>
</reference>
<dbReference type="Pfam" id="PF12833">
    <property type="entry name" value="HTH_18"/>
    <property type="match status" value="1"/>
</dbReference>
<dbReference type="PANTHER" id="PTHR43280">
    <property type="entry name" value="ARAC-FAMILY TRANSCRIPTIONAL REGULATOR"/>
    <property type="match status" value="1"/>
</dbReference>
<evidence type="ECO:0000256" key="2">
    <source>
        <dbReference type="ARBA" id="ARBA00023125"/>
    </source>
</evidence>
<dbReference type="PRINTS" id="PR00032">
    <property type="entry name" value="HTHARAC"/>
</dbReference>
<gene>
    <name evidence="6" type="ORF">GCM10007423_50140</name>
</gene>
<feature type="transmembrane region" description="Helical" evidence="4">
    <location>
        <begin position="100"/>
        <end position="123"/>
    </location>
</feature>
<evidence type="ECO:0000256" key="1">
    <source>
        <dbReference type="ARBA" id="ARBA00023015"/>
    </source>
</evidence>
<keyword evidence="2" id="KW-0238">DNA-binding</keyword>
<dbReference type="InterPro" id="IPR018060">
    <property type="entry name" value="HTH_AraC"/>
</dbReference>
<keyword evidence="1" id="KW-0805">Transcription regulation</keyword>
<keyword evidence="7" id="KW-1185">Reference proteome</keyword>
<evidence type="ECO:0000256" key="4">
    <source>
        <dbReference type="SAM" id="Phobius"/>
    </source>
</evidence>
<dbReference type="PANTHER" id="PTHR43280:SF29">
    <property type="entry name" value="ARAC-FAMILY TRANSCRIPTIONAL REGULATOR"/>
    <property type="match status" value="1"/>
</dbReference>
<feature type="transmembrane region" description="Helical" evidence="4">
    <location>
        <begin position="61"/>
        <end position="80"/>
    </location>
</feature>
<keyword evidence="4" id="KW-0812">Transmembrane</keyword>
<evidence type="ECO:0000259" key="5">
    <source>
        <dbReference type="PROSITE" id="PS01124"/>
    </source>
</evidence>
<keyword evidence="3" id="KW-0804">Transcription</keyword>
<feature type="transmembrane region" description="Helical" evidence="4">
    <location>
        <begin position="143"/>
        <end position="164"/>
    </location>
</feature>
<evidence type="ECO:0000256" key="3">
    <source>
        <dbReference type="ARBA" id="ARBA00023163"/>
    </source>
</evidence>
<dbReference type="PROSITE" id="PS01124">
    <property type="entry name" value="HTH_ARAC_FAMILY_2"/>
    <property type="match status" value="1"/>
</dbReference>
<dbReference type="Gene3D" id="1.10.10.60">
    <property type="entry name" value="Homeodomain-like"/>
    <property type="match status" value="2"/>
</dbReference>
<feature type="transmembrane region" description="Helical" evidence="4">
    <location>
        <begin position="29"/>
        <end position="49"/>
    </location>
</feature>
<feature type="domain" description="HTH araC/xylS-type" evidence="5">
    <location>
        <begin position="241"/>
        <end position="342"/>
    </location>
</feature>
<evidence type="ECO:0000313" key="6">
    <source>
        <dbReference type="EMBL" id="GGH48728.1"/>
    </source>
</evidence>
<proteinExistence type="predicted"/>
<comment type="caution">
    <text evidence="6">The sequence shown here is derived from an EMBL/GenBank/DDBJ whole genome shotgun (WGS) entry which is preliminary data.</text>
</comment>
<sequence>MLIMVVMFHLFLICLDVRGLFTTYPHFSRLSWLLPLLYGPLIWLLTQSITDPDFHLHRRQLLSLVPFLIYLVILTPYFALPTVEKTAYLADARLVAQADFGWMNTLTNFMHVGFTAYALAAFYRNIRKRSEYFSNSELIDILWLKEFLWIVFSIMLFSVVTFYAHKYRLAYLSSIYPAHFLLVVMLVYWIAFKLLNEKTSLAPVSEAAAEQLPADQAEPAAKYAKSSLSGQVSGDIAERLKALMHSQKPYLNNNLTLSDLAAQLNIPRHQLSQVINTVFGVNFFEFINQYRLQEFKKQVLDPSNDHLSILGVALECGFNSKATFNQVFKKLEGITPSDFVKRYRESVEK</sequence>
<protein>
    <recommendedName>
        <fullName evidence="5">HTH araC/xylS-type domain-containing protein</fullName>
    </recommendedName>
</protein>
<evidence type="ECO:0000313" key="7">
    <source>
        <dbReference type="Proteomes" id="UP000600214"/>
    </source>
</evidence>
<dbReference type="Proteomes" id="UP000600214">
    <property type="component" value="Unassembled WGS sequence"/>
</dbReference>
<dbReference type="InterPro" id="IPR020449">
    <property type="entry name" value="Tscrpt_reg_AraC-type_HTH"/>
</dbReference>
<keyword evidence="4" id="KW-1133">Transmembrane helix</keyword>